<protein>
    <submittedName>
        <fullName evidence="2">DUF3054 family protein</fullName>
    </submittedName>
</protein>
<evidence type="ECO:0000313" key="3">
    <source>
        <dbReference type="Proteomes" id="UP000318331"/>
    </source>
</evidence>
<keyword evidence="1" id="KW-0812">Transmembrane</keyword>
<feature type="transmembrane region" description="Helical" evidence="1">
    <location>
        <begin position="74"/>
        <end position="96"/>
    </location>
</feature>
<gene>
    <name evidence="2" type="ORF">FB466_1523</name>
</gene>
<feature type="transmembrane region" description="Helical" evidence="1">
    <location>
        <begin position="108"/>
        <end position="131"/>
    </location>
</feature>
<proteinExistence type="predicted"/>
<accession>A0A543HY36</accession>
<dbReference type="Pfam" id="PF11255">
    <property type="entry name" value="DUF3054"/>
    <property type="match status" value="1"/>
</dbReference>
<evidence type="ECO:0000256" key="1">
    <source>
        <dbReference type="SAM" id="Phobius"/>
    </source>
</evidence>
<dbReference type="InterPro" id="IPR021414">
    <property type="entry name" value="DUF3054"/>
</dbReference>
<organism evidence="2 3">
    <name type="scientific">Klugiella xanthotipulae</name>
    <dbReference type="NCBI Taxonomy" id="244735"/>
    <lineage>
        <taxon>Bacteria</taxon>
        <taxon>Bacillati</taxon>
        <taxon>Actinomycetota</taxon>
        <taxon>Actinomycetes</taxon>
        <taxon>Micrococcales</taxon>
        <taxon>Microbacteriaceae</taxon>
        <taxon>Klugiella</taxon>
    </lineage>
</organism>
<feature type="transmembrane region" description="Helical" evidence="1">
    <location>
        <begin position="20"/>
        <end position="37"/>
    </location>
</feature>
<keyword evidence="1" id="KW-1133">Transmembrane helix</keyword>
<keyword evidence="1" id="KW-0472">Membrane</keyword>
<comment type="caution">
    <text evidence="2">The sequence shown here is derived from an EMBL/GenBank/DDBJ whole genome shotgun (WGS) entry which is preliminary data.</text>
</comment>
<name>A0A543HY36_9MICO</name>
<reference evidence="2 3" key="1">
    <citation type="submission" date="2019-06" db="EMBL/GenBank/DDBJ databases">
        <title>Sequencing the genomes of 1000 actinobacteria strains.</title>
        <authorList>
            <person name="Klenk H.-P."/>
        </authorList>
    </citation>
    <scope>NUCLEOTIDE SEQUENCE [LARGE SCALE GENOMIC DNA]</scope>
    <source>
        <strain evidence="2 3">DSM 18031</strain>
    </source>
</reference>
<keyword evidence="3" id="KW-1185">Reference proteome</keyword>
<dbReference type="RefSeq" id="WP_342777450.1">
    <property type="nucleotide sequence ID" value="NZ_BAAAYS010000021.1"/>
</dbReference>
<sequence>MTSSPSTPTRTTPAAGPSRVAGAFLLDLVLVVIFVLIGRRSHAESFDVLGALNAIWPFVSGMLVGWLISRAWRAPLGILNPGVIVWLCTVAGGMLLRVASGQGVQLSFVIVASVATALFLLGWRLVALFAVRRRRA</sequence>
<evidence type="ECO:0000313" key="2">
    <source>
        <dbReference type="EMBL" id="TQM63266.1"/>
    </source>
</evidence>
<feature type="transmembrane region" description="Helical" evidence="1">
    <location>
        <begin position="49"/>
        <end position="68"/>
    </location>
</feature>
<dbReference type="AlphaFoldDB" id="A0A543HY36"/>
<dbReference type="Proteomes" id="UP000318331">
    <property type="component" value="Unassembled WGS sequence"/>
</dbReference>
<dbReference type="EMBL" id="VFPN01000002">
    <property type="protein sequence ID" value="TQM63266.1"/>
    <property type="molecule type" value="Genomic_DNA"/>
</dbReference>